<feature type="compositionally biased region" description="Basic and acidic residues" evidence="1">
    <location>
        <begin position="398"/>
        <end position="409"/>
    </location>
</feature>
<reference evidence="4" key="1">
    <citation type="submission" date="2019-12" db="EMBL/GenBank/DDBJ databases">
        <title>Genome sequencing and annotation of Brassica cretica.</title>
        <authorList>
            <person name="Studholme D.J."/>
            <person name="Sarris P."/>
        </authorList>
    </citation>
    <scope>NUCLEOTIDE SEQUENCE</scope>
    <source>
        <strain evidence="4">PFS-109/04</strain>
        <tissue evidence="4">Leaf</tissue>
    </source>
</reference>
<dbReference type="Proteomes" id="UP000712600">
    <property type="component" value="Unassembled WGS sequence"/>
</dbReference>
<feature type="compositionally biased region" description="Basic and acidic residues" evidence="1">
    <location>
        <begin position="354"/>
        <end position="376"/>
    </location>
</feature>
<feature type="domain" description="Zinc knuckle CX2CX4HX4C" evidence="3">
    <location>
        <begin position="589"/>
        <end position="634"/>
    </location>
</feature>
<dbReference type="PANTHER" id="PTHR31286:SF178">
    <property type="entry name" value="DUF4283 DOMAIN-CONTAINING PROTEIN"/>
    <property type="match status" value="1"/>
</dbReference>
<evidence type="ECO:0000259" key="2">
    <source>
        <dbReference type="Pfam" id="PF14111"/>
    </source>
</evidence>
<dbReference type="AlphaFoldDB" id="A0A8S9Q8Z9"/>
<dbReference type="EMBL" id="QGKX02001290">
    <property type="protein sequence ID" value="KAF3539089.1"/>
    <property type="molecule type" value="Genomic_DNA"/>
</dbReference>
<feature type="domain" description="DUF4283" evidence="2">
    <location>
        <begin position="469"/>
        <end position="530"/>
    </location>
</feature>
<dbReference type="Pfam" id="PF14111">
    <property type="entry name" value="DUF4283"/>
    <property type="match status" value="2"/>
</dbReference>
<protein>
    <recommendedName>
        <fullName evidence="6">DUF4283 domain-containing protein</fullName>
    </recommendedName>
</protein>
<evidence type="ECO:0000313" key="4">
    <source>
        <dbReference type="EMBL" id="KAF3539089.1"/>
    </source>
</evidence>
<evidence type="ECO:0000313" key="5">
    <source>
        <dbReference type="Proteomes" id="UP000712600"/>
    </source>
</evidence>
<sequence length="932" mass="103126">MFRPKKKKELSLLDELKALEMLEEGEMVDIPEIENDDLIEENSLRVVVRCLNPAAHKVGGLVKALPPIWGLEDRVHGRGVGENRVQFIFQSDRDLHHVLTRGPWFVNGWIVSLNQWTPRPGPDFLKKIPFWIRVRGIPIHLLKKQAIESLLGPLGTVEKVELHAKNSTSIDYVRALVWINADEPLQFRRTARFRSGEVVPTELEYEKLLKICFTCKSLTHEQSRCPEVAPAQSLPASRGHRSKNALIATSEGRKEAPPEPSSGHRLTITKGSLSQIPLARQAKSTEHRKRDDKKGKRSETAPSQVWKKKSIAIGGNSKSTEESSQHSSQRVCFSGEGRNSSGASEETVSVFERLSSKFDTPSKDTESSDKNQDGRSSKGSRSPPSVFETLGFPPISSSDKKNKDDELSTAKRRRSGSNSGGRESKKVRLSGRESNISPSSVFHRLGSQVVVPEGNHSGDKKHSGHVGGLVKALPPIWGLEDRVHGRGVGKNKVQFIFQSDRDLHHVLTRGPWFVNGWIVSLDQWTPRPGPDFLKKIPFWIRVRGIPIHLLKKQAIESLLGPLGTVEKVELHAKNSTSVDYVRALVWINADEPLQFRRTARFRSGEVVPMELEYEKLLKICFTCKRLTHDQSRCPEVVPAQSLPASRGPRSKSALIATSEGRKEAPPGPSSGHRLTTTKGSLSQITPARQARSTEHRKRDGKKGKRSETAPSQVWRKKSIAIGGNSKSTEESSQHSSQRVCFSGEGRNSEKKRSANSSGASEETASVFKRLISNFDTPSKDTESSEKNQDGRSSKGSRSPPSVFERLGSPPISSSDKKNKDAELSTAKRRRSGSNSGGRESKKARLSGRESNISPSSVFHRLGSQVVVPEGNHSGDKKHSAHLVKPDMCVSELMTILGNEWNREAVEAIFTAETSEKILAINPQVSAGNNIYT</sequence>
<feature type="region of interest" description="Disordered" evidence="1">
    <location>
        <begin position="247"/>
        <end position="438"/>
    </location>
</feature>
<evidence type="ECO:0000259" key="3">
    <source>
        <dbReference type="Pfam" id="PF14392"/>
    </source>
</evidence>
<feature type="region of interest" description="Disordered" evidence="1">
    <location>
        <begin position="638"/>
        <end position="855"/>
    </location>
</feature>
<feature type="compositionally biased region" description="Basic and acidic residues" evidence="1">
    <location>
        <begin position="777"/>
        <end position="792"/>
    </location>
</feature>
<dbReference type="Pfam" id="PF14392">
    <property type="entry name" value="zf-CCHC_4"/>
    <property type="match status" value="2"/>
</dbReference>
<feature type="compositionally biased region" description="Polar residues" evidence="1">
    <location>
        <begin position="754"/>
        <end position="763"/>
    </location>
</feature>
<feature type="compositionally biased region" description="Basic and acidic residues" evidence="1">
    <location>
        <begin position="283"/>
        <end position="299"/>
    </location>
</feature>
<evidence type="ECO:0000256" key="1">
    <source>
        <dbReference type="SAM" id="MobiDB-lite"/>
    </source>
</evidence>
<dbReference type="PANTHER" id="PTHR31286">
    <property type="entry name" value="GLYCINE-RICH CELL WALL STRUCTURAL PROTEIN 1.8-LIKE"/>
    <property type="match status" value="1"/>
</dbReference>
<feature type="domain" description="Zinc knuckle CX2CX4HX4C" evidence="3">
    <location>
        <begin position="181"/>
        <end position="226"/>
    </location>
</feature>
<feature type="compositionally biased region" description="Polar residues" evidence="1">
    <location>
        <begin position="337"/>
        <end position="347"/>
    </location>
</feature>
<evidence type="ECO:0008006" key="6">
    <source>
        <dbReference type="Google" id="ProtNLM"/>
    </source>
</evidence>
<dbReference type="InterPro" id="IPR025836">
    <property type="entry name" value="Zn_knuckle_CX2CX4HX4C"/>
</dbReference>
<feature type="compositionally biased region" description="Polar residues" evidence="1">
    <location>
        <begin position="672"/>
        <end position="686"/>
    </location>
</feature>
<feature type="domain" description="DUF4283" evidence="2">
    <location>
        <begin position="40"/>
        <end position="122"/>
    </location>
</feature>
<gene>
    <name evidence="4" type="ORF">F2Q69_00020985</name>
</gene>
<dbReference type="InterPro" id="IPR025558">
    <property type="entry name" value="DUF4283"/>
</dbReference>
<proteinExistence type="predicted"/>
<name>A0A8S9Q8Z9_BRACR</name>
<dbReference type="InterPro" id="IPR040256">
    <property type="entry name" value="At4g02000-like"/>
</dbReference>
<comment type="caution">
    <text evidence="4">The sequence shown here is derived from an EMBL/GenBank/DDBJ whole genome shotgun (WGS) entry which is preliminary data.</text>
</comment>
<organism evidence="4 5">
    <name type="scientific">Brassica cretica</name>
    <name type="common">Mustard</name>
    <dbReference type="NCBI Taxonomy" id="69181"/>
    <lineage>
        <taxon>Eukaryota</taxon>
        <taxon>Viridiplantae</taxon>
        <taxon>Streptophyta</taxon>
        <taxon>Embryophyta</taxon>
        <taxon>Tracheophyta</taxon>
        <taxon>Spermatophyta</taxon>
        <taxon>Magnoliopsida</taxon>
        <taxon>eudicotyledons</taxon>
        <taxon>Gunneridae</taxon>
        <taxon>Pentapetalae</taxon>
        <taxon>rosids</taxon>
        <taxon>malvids</taxon>
        <taxon>Brassicales</taxon>
        <taxon>Brassicaceae</taxon>
        <taxon>Brassiceae</taxon>
        <taxon>Brassica</taxon>
    </lineage>
</organism>
<accession>A0A8S9Q8Z9</accession>